<comment type="caution">
    <text evidence="6">The sequence shown here is derived from an EMBL/GenBank/DDBJ whole genome shotgun (WGS) entry which is preliminary data.</text>
</comment>
<reference evidence="6" key="1">
    <citation type="submission" date="2023-07" db="EMBL/GenBank/DDBJ databases">
        <title>draft genome sequence of fig (Ficus carica).</title>
        <authorList>
            <person name="Takahashi T."/>
            <person name="Nishimura K."/>
        </authorList>
    </citation>
    <scope>NUCLEOTIDE SEQUENCE</scope>
</reference>
<evidence type="ECO:0000313" key="7">
    <source>
        <dbReference type="Proteomes" id="UP001187192"/>
    </source>
</evidence>
<keyword evidence="2" id="KW-0472">Membrane</keyword>
<gene>
    <name evidence="6" type="ORF">TIFTF001_016045</name>
</gene>
<feature type="signal peptide" evidence="4">
    <location>
        <begin position="1"/>
        <end position="19"/>
    </location>
</feature>
<evidence type="ECO:0000256" key="2">
    <source>
        <dbReference type="ARBA" id="ARBA00023136"/>
    </source>
</evidence>
<keyword evidence="7" id="KW-1185">Reference proteome</keyword>
<organism evidence="6 7">
    <name type="scientific">Ficus carica</name>
    <name type="common">Common fig</name>
    <dbReference type="NCBI Taxonomy" id="3494"/>
    <lineage>
        <taxon>Eukaryota</taxon>
        <taxon>Viridiplantae</taxon>
        <taxon>Streptophyta</taxon>
        <taxon>Embryophyta</taxon>
        <taxon>Tracheophyta</taxon>
        <taxon>Spermatophyta</taxon>
        <taxon>Magnoliopsida</taxon>
        <taxon>eudicotyledons</taxon>
        <taxon>Gunneridae</taxon>
        <taxon>Pentapetalae</taxon>
        <taxon>rosids</taxon>
        <taxon>fabids</taxon>
        <taxon>Rosales</taxon>
        <taxon>Moraceae</taxon>
        <taxon>Ficeae</taxon>
        <taxon>Ficus</taxon>
    </lineage>
</organism>
<feature type="domain" description="Longin" evidence="5">
    <location>
        <begin position="181"/>
        <end position="265"/>
    </location>
</feature>
<dbReference type="AlphaFoldDB" id="A0AA88D8E3"/>
<dbReference type="InterPro" id="IPR010908">
    <property type="entry name" value="Longin_dom"/>
</dbReference>
<dbReference type="EMBL" id="BTGU01000024">
    <property type="protein sequence ID" value="GMN46871.1"/>
    <property type="molecule type" value="Genomic_DNA"/>
</dbReference>
<evidence type="ECO:0000256" key="3">
    <source>
        <dbReference type="ARBA" id="ARBA00046280"/>
    </source>
</evidence>
<evidence type="ECO:0000313" key="6">
    <source>
        <dbReference type="EMBL" id="GMN46871.1"/>
    </source>
</evidence>
<evidence type="ECO:0000259" key="5">
    <source>
        <dbReference type="PROSITE" id="PS50859"/>
    </source>
</evidence>
<dbReference type="CDD" id="cd14824">
    <property type="entry name" value="Longin"/>
    <property type="match status" value="1"/>
</dbReference>
<proteinExistence type="inferred from homology"/>
<comment type="similarity">
    <text evidence="1">Belongs to the synaptobrevin family.</text>
</comment>
<keyword evidence="4" id="KW-0732">Signal</keyword>
<dbReference type="SUPFAM" id="SSF64356">
    <property type="entry name" value="SNARE-like"/>
    <property type="match status" value="1"/>
</dbReference>
<dbReference type="PANTHER" id="PTHR21136:SF214">
    <property type="entry name" value="VESICLE-ASSOCIATED MEMBRANE PROTEIN 714"/>
    <property type="match status" value="1"/>
</dbReference>
<dbReference type="InterPro" id="IPR051097">
    <property type="entry name" value="Synaptobrevin-like_transport"/>
</dbReference>
<dbReference type="InterPro" id="IPR011012">
    <property type="entry name" value="Longin-like_dom_sf"/>
</dbReference>
<sequence length="300" mass="34352">MKLHYCPFLLCLWRLRVSGVSHLHLQRDNIVAVARLRLMQPRGCDSHLGLCEFLDCEISLLDHEISVEIQSSSRSSLRRRYLHKLRQISVAISIGGRRSPSHRRKTSIYHDLVRGSDRDDRSSPTTGSLSSPMVAWKWWQRSENQMLTITIGFCGFMAGERVSRDYCLGWRPDKALQEAGDLARDSRSSTAIVQLPQQWRLIFSAVTGNTGAVARRILEKLPSEADSRLCFSQDRYIFHILRIDGLDFLCMANDTFGMSVGRSFLFLESILVETGAVHDITHYGRVRRGITCKHEFCYFL</sequence>
<evidence type="ECO:0000256" key="4">
    <source>
        <dbReference type="SAM" id="SignalP"/>
    </source>
</evidence>
<name>A0AA88D8E3_FICCA</name>
<feature type="chain" id="PRO_5041637335" description="Longin domain-containing protein" evidence="4">
    <location>
        <begin position="20"/>
        <end position="300"/>
    </location>
</feature>
<dbReference type="Proteomes" id="UP001187192">
    <property type="component" value="Unassembled WGS sequence"/>
</dbReference>
<comment type="subcellular location">
    <subcellularLocation>
        <location evidence="3">Endomembrane system</location>
        <topology evidence="3">Single-pass type IV membrane protein</topology>
    </subcellularLocation>
</comment>
<dbReference type="Pfam" id="PF13774">
    <property type="entry name" value="Longin"/>
    <property type="match status" value="1"/>
</dbReference>
<dbReference type="GO" id="GO:0012505">
    <property type="term" value="C:endomembrane system"/>
    <property type="evidence" value="ECO:0007669"/>
    <property type="project" value="UniProtKB-SubCell"/>
</dbReference>
<dbReference type="PROSITE" id="PS50859">
    <property type="entry name" value="LONGIN"/>
    <property type="match status" value="1"/>
</dbReference>
<protein>
    <recommendedName>
        <fullName evidence="5">Longin domain-containing protein</fullName>
    </recommendedName>
</protein>
<dbReference type="Gene3D" id="3.30.450.50">
    <property type="entry name" value="Longin domain"/>
    <property type="match status" value="1"/>
</dbReference>
<accession>A0AA88D8E3</accession>
<dbReference type="PANTHER" id="PTHR21136">
    <property type="entry name" value="SNARE PROTEINS"/>
    <property type="match status" value="1"/>
</dbReference>
<evidence type="ECO:0000256" key="1">
    <source>
        <dbReference type="ARBA" id="ARBA00008025"/>
    </source>
</evidence>